<dbReference type="SUPFAM" id="SSF109854">
    <property type="entry name" value="DinB/YfiT-like putative metalloenzymes"/>
    <property type="match status" value="1"/>
</dbReference>
<dbReference type="Proteomes" id="UP001335737">
    <property type="component" value="Unassembled WGS sequence"/>
</dbReference>
<feature type="domain" description="DinB-like" evidence="1">
    <location>
        <begin position="30"/>
        <end position="167"/>
    </location>
</feature>
<reference evidence="2 3" key="1">
    <citation type="journal article" date="2024" name="Int. J. Syst. Evol. Microbiol.">
        <title>Virgibacillus tibetensis sp. nov., isolated from salt lake on the Tibetan Plateau of China.</title>
        <authorList>
            <person name="Phurbu D."/>
            <person name="Liu Z.-X."/>
            <person name="Wang R."/>
            <person name="Zheng Y.-Y."/>
            <person name="Liu H.-C."/>
            <person name="Zhou Y.-G."/>
            <person name="Yu Y.-J."/>
            <person name="Li A.-H."/>
        </authorList>
    </citation>
    <scope>NUCLEOTIDE SEQUENCE [LARGE SCALE GENOMIC DNA]</scope>
    <source>
        <strain evidence="2 3">C22-A2</strain>
    </source>
</reference>
<dbReference type="InterPro" id="IPR034660">
    <property type="entry name" value="DinB/YfiT-like"/>
</dbReference>
<dbReference type="Pfam" id="PF12867">
    <property type="entry name" value="DinB_2"/>
    <property type="match status" value="1"/>
</dbReference>
<gene>
    <name evidence="2" type="ORF">QGM71_15390</name>
</gene>
<name>A0ABU6KJ34_9BACI</name>
<evidence type="ECO:0000259" key="1">
    <source>
        <dbReference type="Pfam" id="PF12867"/>
    </source>
</evidence>
<dbReference type="Gene3D" id="1.20.120.450">
    <property type="entry name" value="dinb family like domain"/>
    <property type="match status" value="1"/>
</dbReference>
<organism evidence="2 3">
    <name type="scientific">Virgibacillus tibetensis</name>
    <dbReference type="NCBI Taxonomy" id="3042313"/>
    <lineage>
        <taxon>Bacteria</taxon>
        <taxon>Bacillati</taxon>
        <taxon>Bacillota</taxon>
        <taxon>Bacilli</taxon>
        <taxon>Bacillales</taxon>
        <taxon>Bacillaceae</taxon>
        <taxon>Virgibacillus</taxon>
    </lineage>
</organism>
<proteinExistence type="predicted"/>
<keyword evidence="3" id="KW-1185">Reference proteome</keyword>
<evidence type="ECO:0000313" key="2">
    <source>
        <dbReference type="EMBL" id="MEC5424869.1"/>
    </source>
</evidence>
<comment type="caution">
    <text evidence="2">The sequence shown here is derived from an EMBL/GenBank/DDBJ whole genome shotgun (WGS) entry which is preliminary data.</text>
</comment>
<accession>A0ABU6KJ34</accession>
<evidence type="ECO:0000313" key="3">
    <source>
        <dbReference type="Proteomes" id="UP001335737"/>
    </source>
</evidence>
<sequence length="176" mass="20165">MNRIMDTGAIYAPISTEVSFMEETIFRHMKKVRGITEQQLSQIPEELADKVPVGFNNNMRWNFGHIALIQEKLVYGVRNEKMEVPEAFFNFFGPRTKPANWKGTPPSLTEIATVLSNQKKRIELSHSGLLEEELAVPFTNGMGLTFYTTGETLLFSFYHEGRHLETIKRIDRALKA</sequence>
<dbReference type="InterPro" id="IPR024775">
    <property type="entry name" value="DinB-like"/>
</dbReference>
<protein>
    <submittedName>
        <fullName evidence="2">DinB family protein</fullName>
    </submittedName>
</protein>
<dbReference type="EMBL" id="JARZFX010000008">
    <property type="protein sequence ID" value="MEC5424869.1"/>
    <property type="molecule type" value="Genomic_DNA"/>
</dbReference>